<dbReference type="AlphaFoldDB" id="A0A9Y1BT66"/>
<name>A0A9Y1BT66_9ARCH</name>
<organism evidence="1">
    <name type="scientific">Candidatus Heimdallarchaeum endolithica</name>
    <dbReference type="NCBI Taxonomy" id="2876572"/>
    <lineage>
        <taxon>Archaea</taxon>
        <taxon>Promethearchaeati</taxon>
        <taxon>Candidatus Heimdallarchaeota</taxon>
        <taxon>Candidatus Heimdallarchaeia (ex Rinke et al. 2021) (nom. nud.)</taxon>
        <taxon>Candidatus Heimdallarchaeales</taxon>
        <taxon>Candidatus Heimdallarchaeaceae</taxon>
        <taxon>Candidatus Heimdallarchaeum</taxon>
    </lineage>
</organism>
<sequence length="544" mass="60444">MSSSTTQALVYSSSAIGSTGEEGELFVEEMKIIAGIESSALVKLNLFGGSSPLKVLASEFDDVLSWAFIVSDQAAYADYLLRRPFKAPDNATLLLEIDGSLGTDGSLNQSLRIAQLFDDHYNLELHWAGAASTEKSNYLYVFSSGSTNEQIELLTDEIKGDITSGFAAAIETTAVSESPVKAVFIGEDFRSSTYFRGIYYVDPDAIVEVDGEYTLSTNNLFGSDLEVYNKLGVVKYSILKFRFPYLINALSIEPTPNNVAPQISGKMDWIMQVPWKVRDLTGNFEVVYTMNQAELASSPRVSVNMDYDQQLLNENGILQMDYEVTNSGTETAENITISYPLGPDFIDMIENSPVIYKLRDDVTIDEEFYSETNATLLINFGGSLEGFVEDFYVNVTVLVFDGWYRNITDSQLSFWNESATEQIVNYDYKEFDTTGLEIPGNGSITVNATLKSETGLNTILTFLVGYYLSQIDLTTYIMNGDMDGLITDYGEALWNGIAYSVAAIQATLYEEQTLFDPNLQDFEYIERTVGSLGHEELFCTFLSN</sequence>
<accession>A0A9Y1BT66</accession>
<reference evidence="1" key="1">
    <citation type="journal article" date="2022" name="Nat. Microbiol.">
        <title>Unique mobile elements and scalable gene flow at the prokaryote-eukaryote boundary revealed by circularized Asgard archaea genomes.</title>
        <authorList>
            <person name="Wu F."/>
            <person name="Speth D.R."/>
            <person name="Philosof A."/>
            <person name="Cremiere A."/>
            <person name="Narayanan A."/>
            <person name="Barco R.A."/>
            <person name="Connon S.A."/>
            <person name="Amend J.P."/>
            <person name="Antoshechkin I.A."/>
            <person name="Orphan V.J."/>
        </authorList>
    </citation>
    <scope>NUCLEOTIDE SEQUENCE</scope>
    <source>
        <strain evidence="1">PR6</strain>
    </source>
</reference>
<gene>
    <name evidence="1" type="ORF">K9W46_01685</name>
</gene>
<dbReference type="EMBL" id="CP084167">
    <property type="protein sequence ID" value="UJG43909.1"/>
    <property type="molecule type" value="Genomic_DNA"/>
</dbReference>
<protein>
    <submittedName>
        <fullName evidence="1">Uncharacterized protein</fullName>
    </submittedName>
</protein>
<proteinExistence type="predicted"/>
<dbReference type="Proteomes" id="UP001200513">
    <property type="component" value="Chromosome"/>
</dbReference>
<evidence type="ECO:0000313" key="1">
    <source>
        <dbReference type="EMBL" id="UJG43909.1"/>
    </source>
</evidence>